<dbReference type="EMBL" id="CP118848">
    <property type="protein sequence ID" value="WHI60208.1"/>
    <property type="molecule type" value="Genomic_DNA"/>
</dbReference>
<evidence type="ECO:0000256" key="2">
    <source>
        <dbReference type="ARBA" id="ARBA00004998"/>
    </source>
</evidence>
<dbReference type="PROSITE" id="PS00600">
    <property type="entry name" value="AA_TRANSFER_CLASS_3"/>
    <property type="match status" value="1"/>
</dbReference>
<dbReference type="AlphaFoldDB" id="A0AAX3W4K8"/>
<keyword evidence="9 11" id="KW-0663">Pyridoxal phosphate</keyword>
<dbReference type="CDD" id="cd00610">
    <property type="entry name" value="OAT_like"/>
    <property type="match status" value="1"/>
</dbReference>
<accession>A0AAX3W4K8</accession>
<evidence type="ECO:0000256" key="8">
    <source>
        <dbReference type="ARBA" id="ARBA00022679"/>
    </source>
</evidence>
<dbReference type="Proteomes" id="UP001223261">
    <property type="component" value="Chromosome"/>
</dbReference>
<comment type="pathway">
    <text evidence="2">Amino-acid biosynthesis; L-proline biosynthesis; L-glutamate 5-semialdehyde from L-ornithine: step 1/1.</text>
</comment>
<comment type="similarity">
    <text evidence="11">Belongs to the class-III pyridoxal-phosphate-dependent aminotransferase family.</text>
</comment>
<dbReference type="Pfam" id="PF00202">
    <property type="entry name" value="Aminotran_3"/>
    <property type="match status" value="1"/>
</dbReference>
<reference evidence="12" key="1">
    <citation type="journal article" date="2023" name="Antibiotics">
        <title>Prevalence and Molecular Characterization of Methicillin-Resistant Staphylococci (MRS) and Mammaliicocci (MRM) in Dromedary Camels from Algeria: First Detection of SCCmec-mecC Hybrid in Methicillin-Resistant Mammaliicoccus lentus.</title>
        <authorList>
            <person name="Belhout C."/>
            <person name="Boyen F."/>
            <person name="Vereecke N."/>
            <person name="Theuns S."/>
            <person name="Taibi N."/>
            <person name="Stegger M."/>
            <person name="de la Fe-Rodriguez P.Y."/>
            <person name="Bouayad L."/>
            <person name="Elgroud R."/>
            <person name="Butaye P."/>
        </authorList>
    </citation>
    <scope>NUCLEOTIDE SEQUENCE</scope>
    <source>
        <strain evidence="12">7048</strain>
    </source>
</reference>
<dbReference type="InterPro" id="IPR050103">
    <property type="entry name" value="Class-III_PLP-dep_AT"/>
</dbReference>
<evidence type="ECO:0000313" key="13">
    <source>
        <dbReference type="Proteomes" id="UP001223261"/>
    </source>
</evidence>
<dbReference type="GO" id="GO:0030170">
    <property type="term" value="F:pyridoxal phosphate binding"/>
    <property type="evidence" value="ECO:0007669"/>
    <property type="project" value="InterPro"/>
</dbReference>
<comment type="cofactor">
    <cofactor evidence="1">
        <name>pyridoxal 5'-phosphate</name>
        <dbReference type="ChEBI" id="CHEBI:597326"/>
    </cofactor>
</comment>
<dbReference type="RefSeq" id="WP_282862425.1">
    <property type="nucleotide sequence ID" value="NZ_CP118848.1"/>
</dbReference>
<dbReference type="Gene3D" id="3.90.1150.10">
    <property type="entry name" value="Aspartate Aminotransferase, domain 1"/>
    <property type="match status" value="1"/>
</dbReference>
<dbReference type="PIRSF" id="PIRSF000521">
    <property type="entry name" value="Transaminase_4ab_Lys_Orn"/>
    <property type="match status" value="1"/>
</dbReference>
<keyword evidence="7" id="KW-0641">Proline biosynthesis</keyword>
<name>A0AAX3W4K8_MAMLE</name>
<evidence type="ECO:0000256" key="11">
    <source>
        <dbReference type="RuleBase" id="RU003560"/>
    </source>
</evidence>
<evidence type="ECO:0000256" key="5">
    <source>
        <dbReference type="ARBA" id="ARBA00022576"/>
    </source>
</evidence>
<dbReference type="EC" id="2.6.1.13" evidence="3"/>
<dbReference type="InterPro" id="IPR049704">
    <property type="entry name" value="Aminotrans_3_PPA_site"/>
</dbReference>
<keyword evidence="4" id="KW-0963">Cytoplasm</keyword>
<evidence type="ECO:0000313" key="12">
    <source>
        <dbReference type="EMBL" id="WHI60208.1"/>
    </source>
</evidence>
<gene>
    <name evidence="12" type="primary">rocD</name>
    <name evidence="12" type="ORF">PYH69_00755</name>
</gene>
<evidence type="ECO:0000256" key="9">
    <source>
        <dbReference type="ARBA" id="ARBA00022898"/>
    </source>
</evidence>
<dbReference type="GO" id="GO:0042802">
    <property type="term" value="F:identical protein binding"/>
    <property type="evidence" value="ECO:0007669"/>
    <property type="project" value="TreeGrafter"/>
</dbReference>
<evidence type="ECO:0000256" key="10">
    <source>
        <dbReference type="ARBA" id="ARBA00030587"/>
    </source>
</evidence>
<evidence type="ECO:0000256" key="6">
    <source>
        <dbReference type="ARBA" id="ARBA00022605"/>
    </source>
</evidence>
<dbReference type="InterPro" id="IPR015422">
    <property type="entry name" value="PyrdxlP-dep_Trfase_small"/>
</dbReference>
<dbReference type="Gene3D" id="3.40.640.10">
    <property type="entry name" value="Type I PLP-dependent aspartate aminotransferase-like (Major domain)"/>
    <property type="match status" value="1"/>
</dbReference>
<organism evidence="12 13">
    <name type="scientific">Mammaliicoccus lentus</name>
    <name type="common">Staphylococcus lentus</name>
    <dbReference type="NCBI Taxonomy" id="42858"/>
    <lineage>
        <taxon>Bacteria</taxon>
        <taxon>Bacillati</taxon>
        <taxon>Bacillota</taxon>
        <taxon>Bacilli</taxon>
        <taxon>Bacillales</taxon>
        <taxon>Staphylococcaceae</taxon>
        <taxon>Mammaliicoccus</taxon>
    </lineage>
</organism>
<dbReference type="GO" id="GO:0008652">
    <property type="term" value="P:amino acid biosynthetic process"/>
    <property type="evidence" value="ECO:0007669"/>
    <property type="project" value="UniProtKB-KW"/>
</dbReference>
<evidence type="ECO:0000256" key="1">
    <source>
        <dbReference type="ARBA" id="ARBA00001933"/>
    </source>
</evidence>
<dbReference type="PANTHER" id="PTHR11986">
    <property type="entry name" value="AMINOTRANSFERASE CLASS III"/>
    <property type="match status" value="1"/>
</dbReference>
<sequence>MNNYIELTEKYSPNNYSPLNIVLTEGKGAYVKDSEGNTYIDCVSGFSVLNQGHCHPKIIQAFLEQSQKITMTSRALYSDNLGVWEEKVCKLTNKNKVLPMNTGTEAVETAIKVATKWSQDVKGLNAHDAEIIAMEGNFHGRTIGSLSLSSNDQYKEGFGELAGNIKYSEFGNIEDLSSKITSQTAAIILEPIQGEGGVNIPPKNFIKEVKELCDEHNILLIADEIQVGLGRTGKMLAIEWEDVEADVILLGKALGGGFYPISAIAANDDIMQVLTPGTHGSTFGGNPLACAVSIASLDVLIDESLPERSVELGDKLLKGLQEIKSPIIKKVRGRGLFMGIELNENAQEIVSEINQQGVLCKETQGNIIRLAPPLVIEDKDIDTIINIITGVIERVSTKELNEK</sequence>
<dbReference type="PANTHER" id="PTHR11986:SF18">
    <property type="entry name" value="ORNITHINE AMINOTRANSFERASE, MITOCHONDRIAL"/>
    <property type="match status" value="1"/>
</dbReference>
<evidence type="ECO:0000256" key="3">
    <source>
        <dbReference type="ARBA" id="ARBA00012924"/>
    </source>
</evidence>
<dbReference type="FunFam" id="3.40.640.10:FF:000011">
    <property type="entry name" value="Ornithine aminotransferase"/>
    <property type="match status" value="1"/>
</dbReference>
<protein>
    <recommendedName>
        <fullName evidence="3">ornithine aminotransferase</fullName>
        <ecNumber evidence="3">2.6.1.13</ecNumber>
    </recommendedName>
    <alternativeName>
        <fullName evidence="10">Ornithine--oxo-acid aminotransferase</fullName>
    </alternativeName>
</protein>
<keyword evidence="8 12" id="KW-0808">Transferase</keyword>
<proteinExistence type="inferred from homology"/>
<dbReference type="GO" id="GO:0004587">
    <property type="term" value="F:ornithine aminotransferase activity"/>
    <property type="evidence" value="ECO:0007669"/>
    <property type="project" value="UniProtKB-EC"/>
</dbReference>
<dbReference type="InterPro" id="IPR015424">
    <property type="entry name" value="PyrdxlP-dep_Trfase"/>
</dbReference>
<dbReference type="NCBIfam" id="TIGR01885">
    <property type="entry name" value="Orn_aminotrans"/>
    <property type="match status" value="1"/>
</dbReference>
<keyword evidence="6" id="KW-0028">Amino-acid biosynthesis</keyword>
<dbReference type="InterPro" id="IPR005814">
    <property type="entry name" value="Aminotrans_3"/>
</dbReference>
<evidence type="ECO:0000256" key="7">
    <source>
        <dbReference type="ARBA" id="ARBA00022650"/>
    </source>
</evidence>
<dbReference type="InterPro" id="IPR015421">
    <property type="entry name" value="PyrdxlP-dep_Trfase_major"/>
</dbReference>
<dbReference type="SUPFAM" id="SSF53383">
    <property type="entry name" value="PLP-dependent transferases"/>
    <property type="match status" value="1"/>
</dbReference>
<keyword evidence="5 12" id="KW-0032">Aminotransferase</keyword>
<evidence type="ECO:0000256" key="4">
    <source>
        <dbReference type="ARBA" id="ARBA00022490"/>
    </source>
</evidence>
<dbReference type="InterPro" id="IPR010164">
    <property type="entry name" value="Orn_aminotrans"/>
</dbReference>